<dbReference type="AlphaFoldDB" id="A0A941ITY3"/>
<comment type="caution">
    <text evidence="2">The sequence shown here is derived from an EMBL/GenBank/DDBJ whole genome shotgun (WGS) entry which is preliminary data.</text>
</comment>
<name>A0A941ITY3_9ACTN</name>
<proteinExistence type="predicted"/>
<dbReference type="Proteomes" id="UP000675781">
    <property type="component" value="Unassembled WGS sequence"/>
</dbReference>
<sequence>MPSVTLPSSDVAERHGPGPDFAALFPPPRHGEHLTARTARLLHDVLRYLGETGHARLARLGGRSVREEDDDLFTALPEFTWSQSVHWRRRFVAVFDELADQLAQGRTPMPGSAAEEFALWLGIVQAELLITLQPEIAQRAVDGLACVDGDFDWTRCHARLFRHPYVPLLFLAEFDGIQDPLHEANRRLRIGDYRPSSWFTEFAEAGPGYAGMRWV</sequence>
<protein>
    <submittedName>
        <fullName evidence="2">Uncharacterized protein</fullName>
    </submittedName>
</protein>
<accession>A0A941ITY3</accession>
<dbReference type="EMBL" id="JAGSOG010000073">
    <property type="protein sequence ID" value="MBR7834851.1"/>
    <property type="molecule type" value="Genomic_DNA"/>
</dbReference>
<organism evidence="2 3">
    <name type="scientific">Actinospica durhamensis</name>
    <dbReference type="NCBI Taxonomy" id="1508375"/>
    <lineage>
        <taxon>Bacteria</taxon>
        <taxon>Bacillati</taxon>
        <taxon>Actinomycetota</taxon>
        <taxon>Actinomycetes</taxon>
        <taxon>Catenulisporales</taxon>
        <taxon>Actinospicaceae</taxon>
        <taxon>Actinospica</taxon>
    </lineage>
</organism>
<gene>
    <name evidence="2" type="ORF">KDL01_16380</name>
</gene>
<evidence type="ECO:0000256" key="1">
    <source>
        <dbReference type="SAM" id="MobiDB-lite"/>
    </source>
</evidence>
<dbReference type="RefSeq" id="WP_212529367.1">
    <property type="nucleotide sequence ID" value="NZ_JAGSOG010000073.1"/>
</dbReference>
<reference evidence="2" key="1">
    <citation type="submission" date="2021-04" db="EMBL/GenBank/DDBJ databases">
        <title>Genome based classification of Actinospica acidithermotolerans sp. nov., an actinobacterium isolated from an Indonesian hot spring.</title>
        <authorList>
            <person name="Kusuma A.B."/>
            <person name="Putra K.E."/>
            <person name="Nafisah S."/>
            <person name="Loh J."/>
            <person name="Nouioui I."/>
            <person name="Goodfellow M."/>
        </authorList>
    </citation>
    <scope>NUCLEOTIDE SEQUENCE</scope>
    <source>
        <strain evidence="2">CSCA 57</strain>
    </source>
</reference>
<keyword evidence="3" id="KW-1185">Reference proteome</keyword>
<evidence type="ECO:0000313" key="2">
    <source>
        <dbReference type="EMBL" id="MBR7834851.1"/>
    </source>
</evidence>
<evidence type="ECO:0000313" key="3">
    <source>
        <dbReference type="Proteomes" id="UP000675781"/>
    </source>
</evidence>
<feature type="region of interest" description="Disordered" evidence="1">
    <location>
        <begin position="1"/>
        <end position="21"/>
    </location>
</feature>